<gene>
    <name evidence="1" type="ORF">NBR_LOCUS14293</name>
</gene>
<reference evidence="3" key="1">
    <citation type="submission" date="2017-02" db="UniProtKB">
        <authorList>
            <consortium name="WormBaseParasite"/>
        </authorList>
    </citation>
    <scope>IDENTIFICATION</scope>
</reference>
<reference evidence="1 2" key="2">
    <citation type="submission" date="2018-11" db="EMBL/GenBank/DDBJ databases">
        <authorList>
            <consortium name="Pathogen Informatics"/>
        </authorList>
    </citation>
    <scope>NUCLEOTIDE SEQUENCE [LARGE SCALE GENOMIC DNA]</scope>
</reference>
<proteinExistence type="predicted"/>
<dbReference type="EMBL" id="UYSL01021305">
    <property type="protein sequence ID" value="VDL77882.1"/>
    <property type="molecule type" value="Genomic_DNA"/>
</dbReference>
<organism evidence="3">
    <name type="scientific">Nippostrongylus brasiliensis</name>
    <name type="common">Rat hookworm</name>
    <dbReference type="NCBI Taxonomy" id="27835"/>
    <lineage>
        <taxon>Eukaryota</taxon>
        <taxon>Metazoa</taxon>
        <taxon>Ecdysozoa</taxon>
        <taxon>Nematoda</taxon>
        <taxon>Chromadorea</taxon>
        <taxon>Rhabditida</taxon>
        <taxon>Rhabditina</taxon>
        <taxon>Rhabditomorpha</taxon>
        <taxon>Strongyloidea</taxon>
        <taxon>Heligmosomidae</taxon>
        <taxon>Nippostrongylus</taxon>
    </lineage>
</organism>
<dbReference type="AlphaFoldDB" id="A0A0N4YCL8"/>
<keyword evidence="2" id="KW-1185">Reference proteome</keyword>
<sequence>MGWVTRADNWRRIAGGGAPAVVVSSAKQLCSSPTKPAGSLSMTKRPLIRLRYQKPTEPEELKRNLETNFRNQREVGHYSMIGSS</sequence>
<protein>
    <submittedName>
        <fullName evidence="1 3">Uncharacterized protein</fullName>
    </submittedName>
</protein>
<name>A0A0N4YCL8_NIPBR</name>
<dbReference type="WBParaSite" id="NBR_0001429201-mRNA-1">
    <property type="protein sequence ID" value="NBR_0001429201-mRNA-1"/>
    <property type="gene ID" value="NBR_0001429201"/>
</dbReference>
<evidence type="ECO:0000313" key="1">
    <source>
        <dbReference type="EMBL" id="VDL77882.1"/>
    </source>
</evidence>
<evidence type="ECO:0000313" key="2">
    <source>
        <dbReference type="Proteomes" id="UP000271162"/>
    </source>
</evidence>
<dbReference type="Proteomes" id="UP000271162">
    <property type="component" value="Unassembled WGS sequence"/>
</dbReference>
<evidence type="ECO:0000313" key="3">
    <source>
        <dbReference type="WBParaSite" id="NBR_0001429201-mRNA-1"/>
    </source>
</evidence>
<accession>A0A0N4YCL8</accession>